<feature type="region of interest" description="Disordered" evidence="2">
    <location>
        <begin position="59"/>
        <end position="98"/>
    </location>
</feature>
<dbReference type="EMBL" id="ASGP02000002">
    <property type="protein sequence ID" value="KAH9520653.1"/>
    <property type="molecule type" value="Genomic_DNA"/>
</dbReference>
<protein>
    <submittedName>
        <fullName evidence="3">Uncharacterized protein</fullName>
    </submittedName>
</protein>
<evidence type="ECO:0000256" key="1">
    <source>
        <dbReference type="SAM" id="Coils"/>
    </source>
</evidence>
<feature type="compositionally biased region" description="Basic and acidic residues" evidence="2">
    <location>
        <begin position="1118"/>
        <end position="1135"/>
    </location>
</feature>
<evidence type="ECO:0000313" key="3">
    <source>
        <dbReference type="EMBL" id="KAH9520653.1"/>
    </source>
</evidence>
<feature type="compositionally biased region" description="Basic and acidic residues" evidence="2">
    <location>
        <begin position="111"/>
        <end position="127"/>
    </location>
</feature>
<feature type="compositionally biased region" description="Basic residues" evidence="2">
    <location>
        <begin position="1154"/>
        <end position="1165"/>
    </location>
</feature>
<feature type="compositionally biased region" description="Acidic residues" evidence="2">
    <location>
        <begin position="895"/>
        <end position="929"/>
    </location>
</feature>
<feature type="compositionally biased region" description="Low complexity" evidence="2">
    <location>
        <begin position="172"/>
        <end position="195"/>
    </location>
</feature>
<feature type="compositionally biased region" description="Low complexity" evidence="2">
    <location>
        <begin position="812"/>
        <end position="824"/>
    </location>
</feature>
<evidence type="ECO:0000313" key="4">
    <source>
        <dbReference type="Proteomes" id="UP000790347"/>
    </source>
</evidence>
<comment type="caution">
    <text evidence="3">The sequence shown here is derived from an EMBL/GenBank/DDBJ whole genome shotgun (WGS) entry which is preliminary data.</text>
</comment>
<feature type="compositionally biased region" description="Basic and acidic residues" evidence="2">
    <location>
        <begin position="70"/>
        <end position="86"/>
    </location>
</feature>
<dbReference type="Proteomes" id="UP000790347">
    <property type="component" value="Unassembled WGS sequence"/>
</dbReference>
<feature type="region of interest" description="Disordered" evidence="2">
    <location>
        <begin position="715"/>
        <end position="741"/>
    </location>
</feature>
<feature type="coiled-coil region" evidence="1">
    <location>
        <begin position="610"/>
        <end position="701"/>
    </location>
</feature>
<organism evidence="3 4">
    <name type="scientific">Dermatophagoides farinae</name>
    <name type="common">American house dust mite</name>
    <dbReference type="NCBI Taxonomy" id="6954"/>
    <lineage>
        <taxon>Eukaryota</taxon>
        <taxon>Metazoa</taxon>
        <taxon>Ecdysozoa</taxon>
        <taxon>Arthropoda</taxon>
        <taxon>Chelicerata</taxon>
        <taxon>Arachnida</taxon>
        <taxon>Acari</taxon>
        <taxon>Acariformes</taxon>
        <taxon>Sarcoptiformes</taxon>
        <taxon>Astigmata</taxon>
        <taxon>Psoroptidia</taxon>
        <taxon>Analgoidea</taxon>
        <taxon>Pyroglyphidae</taxon>
        <taxon>Dermatophagoidinae</taxon>
        <taxon>Dermatophagoides</taxon>
    </lineage>
</organism>
<feature type="region of interest" description="Disordered" evidence="2">
    <location>
        <begin position="1090"/>
        <end position="1165"/>
    </location>
</feature>
<accession>A0A922I755</accession>
<feature type="compositionally biased region" description="Basic residues" evidence="2">
    <location>
        <begin position="242"/>
        <end position="266"/>
    </location>
</feature>
<gene>
    <name evidence="3" type="ORF">DERF_004350</name>
</gene>
<feature type="region of interest" description="Disordered" evidence="2">
    <location>
        <begin position="238"/>
        <end position="273"/>
    </location>
</feature>
<feature type="coiled-coil region" evidence="1">
    <location>
        <begin position="840"/>
        <end position="867"/>
    </location>
</feature>
<feature type="compositionally biased region" description="Basic and acidic residues" evidence="2">
    <location>
        <begin position="7"/>
        <end position="20"/>
    </location>
</feature>
<feature type="compositionally biased region" description="Basic and acidic residues" evidence="2">
    <location>
        <begin position="877"/>
        <end position="886"/>
    </location>
</feature>
<name>A0A922I755_DERFA</name>
<feature type="compositionally biased region" description="Low complexity" evidence="2">
    <location>
        <begin position="59"/>
        <end position="69"/>
    </location>
</feature>
<dbReference type="AlphaFoldDB" id="A0A922I755"/>
<feature type="region of interest" description="Disordered" evidence="2">
    <location>
        <begin position="111"/>
        <end position="198"/>
    </location>
</feature>
<feature type="region of interest" description="Disordered" evidence="2">
    <location>
        <begin position="1049"/>
        <end position="1077"/>
    </location>
</feature>
<keyword evidence="4" id="KW-1185">Reference proteome</keyword>
<feature type="compositionally biased region" description="Low complexity" evidence="2">
    <location>
        <begin position="1101"/>
        <end position="1117"/>
    </location>
</feature>
<feature type="region of interest" description="Disordered" evidence="2">
    <location>
        <begin position="1"/>
        <end position="40"/>
    </location>
</feature>
<reference evidence="3" key="1">
    <citation type="submission" date="2013-05" db="EMBL/GenBank/DDBJ databases">
        <authorList>
            <person name="Yim A.K.Y."/>
            <person name="Chan T.F."/>
            <person name="Ji K.M."/>
            <person name="Liu X.Y."/>
            <person name="Zhou J.W."/>
            <person name="Li R.Q."/>
            <person name="Yang K.Y."/>
            <person name="Li J."/>
            <person name="Li M."/>
            <person name="Law P.T.W."/>
            <person name="Wu Y.L."/>
            <person name="Cai Z.L."/>
            <person name="Qin H."/>
            <person name="Bao Y."/>
            <person name="Leung R.K.K."/>
            <person name="Ng P.K.S."/>
            <person name="Zou J."/>
            <person name="Zhong X.J."/>
            <person name="Ran P.X."/>
            <person name="Zhong N.S."/>
            <person name="Liu Z.G."/>
            <person name="Tsui S.K.W."/>
        </authorList>
    </citation>
    <scope>NUCLEOTIDE SEQUENCE</scope>
    <source>
        <strain evidence="3">Derf</strain>
        <tissue evidence="3">Whole organism</tissue>
    </source>
</reference>
<reference evidence="3" key="2">
    <citation type="journal article" date="2022" name="Res Sq">
        <title>Comparative Genomics Reveals Insights into the Divergent Evolution of Astigmatic Mites and Household Pest Adaptations.</title>
        <authorList>
            <person name="Xiong Q."/>
            <person name="Wan A.T.-Y."/>
            <person name="Liu X.-Y."/>
            <person name="Fung C.S.-H."/>
            <person name="Xiao X."/>
            <person name="Malainual N."/>
            <person name="Hou J."/>
            <person name="Wang L."/>
            <person name="Wang M."/>
            <person name="Yang K."/>
            <person name="Cui Y."/>
            <person name="Leung E."/>
            <person name="Nong W."/>
            <person name="Shin S.-K."/>
            <person name="Au S."/>
            <person name="Jeong K.Y."/>
            <person name="Chew F.T."/>
            <person name="Hui J."/>
            <person name="Leung T.F."/>
            <person name="Tungtrongchitr A."/>
            <person name="Zhong N."/>
            <person name="Liu Z."/>
            <person name="Tsui S."/>
        </authorList>
    </citation>
    <scope>NUCLEOTIDE SEQUENCE</scope>
    <source>
        <strain evidence="3">Derf</strain>
        <tissue evidence="3">Whole organism</tissue>
    </source>
</reference>
<feature type="compositionally biased region" description="Polar residues" evidence="2">
    <location>
        <begin position="780"/>
        <end position="800"/>
    </location>
</feature>
<evidence type="ECO:0000256" key="2">
    <source>
        <dbReference type="SAM" id="MobiDB-lite"/>
    </source>
</evidence>
<feature type="compositionally biased region" description="Basic and acidic residues" evidence="2">
    <location>
        <begin position="722"/>
        <end position="732"/>
    </location>
</feature>
<feature type="region of interest" description="Disordered" evidence="2">
    <location>
        <begin position="877"/>
        <end position="937"/>
    </location>
</feature>
<keyword evidence="1" id="KW-0175">Coiled coil</keyword>
<proteinExistence type="predicted"/>
<feature type="compositionally biased region" description="Polar residues" evidence="2">
    <location>
        <begin position="1049"/>
        <end position="1058"/>
    </location>
</feature>
<sequence length="1165" mass="135537">MDPFSDQSKDDGEHHHHNDDDSMNQTNDKGDKNLKSAPKLILSSETISEWTLVYSDSNSSIFDSSSMASNDEHEQAIKNIVDKNPDNDDDDDDGDNVKNITSTEMNDEIQELEKSKNDQSSNERRYSDASTSSIIVFNENDHNVSESNDDKCGESLKQNVDSDSRQRRSSIDRISTTTSLTSNSTANMTTTSDSETNSDDEVFVHSVHQDNNNPRLDHINKSESQNCCAKHRNESMYNNKHSTSKHHHQRSRNHNHHPHQLHRRRQASVNNNNQYRTSTNTIRRRRTIHGSQSQDQVSINHHHHCGSAIISPPIFLFPDQMMNPDVMMMANDDQDIVLVDKAINDGKMIVSKHDLLTSDLNDHDDSLMTVSLPVSSVLNGCSIDSNQFHEQYLVAKYDDEDQEHHADLSNSESDELLLDQYDIPLMNAKTGRIRAYFHKPNTVLNSKLNLALILSLAAVIGLGVGHFLGWSTLLNQQKQLSLAQVMKLKQLQDDLLTCMKDQRIQLSSEYTLDNDHHKVCVNDADYWTERFRSLFDENQGLKELFQKTQKNFAENRFDSILDDKEFNNKNTNEEFHKLKLDLLIKQMEHLKLLEVLEDIKSKGERSAKRVLVLEEENEDLKHKLEEEEQDDRIMAEDYNLRVTQLQEENQELRDQFRIDEDEDGRLINELQSKIRFLDSNNQQLRRLLKNLEQQISMHNDNDDDEPMIISMETNNNNKQNSMKKENSNEQDRYQSSSESLIVNENESYQRYDIVRQRINQLMLENEELKAKIARYRWTNSEQQQYKMKPSSSATASTINLNNDNDDDDRQQESSSSSSSSLSKQQLEQLKIRLTIMHRQLLLSREENQKLRNRNEHLAEQNKLLTLKLKKRNMDKFFNRGVPRHDSVSSSSSSSDDYDFEINDDDNNYNDDDDDDGVVDDNDSINNDDNENNHGNQIWSSFMDQMSDNYYRWSKKLKKHGADLDGASFKLFNYGKELMQSTMDGMQKISKQLLDSYQQQKQQNHNNKKNSPDMMKYFTDRINDFSSMIEKGLQSTVNEFKSVINSATTIDPNVANSNTNNNDNNNNDNFRENRKKEKRMKKLRKKFLKQQQQINKNDDEFIINNNNDNEQSSSSSMKQSEHDWSMDRAESREKARLQRKQQLDGMENNIDWQSRRAKLRAKSRKL</sequence>
<feature type="region of interest" description="Disordered" evidence="2">
    <location>
        <begin position="780"/>
        <end position="824"/>
    </location>
</feature>
<feature type="compositionally biased region" description="Basic and acidic residues" evidence="2">
    <location>
        <begin position="139"/>
        <end position="171"/>
    </location>
</feature>
<feature type="coiled-coil region" evidence="1">
    <location>
        <begin position="751"/>
        <end position="778"/>
    </location>
</feature>